<feature type="compositionally biased region" description="Polar residues" evidence="11">
    <location>
        <begin position="1158"/>
        <end position="1188"/>
    </location>
</feature>
<dbReference type="CDD" id="cd01213">
    <property type="entry name" value="PTB_tensin"/>
    <property type="match status" value="1"/>
</dbReference>
<dbReference type="InterPro" id="IPR033929">
    <property type="entry name" value="Tensin_PTB"/>
</dbReference>
<dbReference type="InterPro" id="IPR035012">
    <property type="entry name" value="Tensin-like_SH2"/>
</dbReference>
<dbReference type="InterPro" id="IPR011993">
    <property type="entry name" value="PH-like_dom_sf"/>
</dbReference>
<feature type="domain" description="C2 tensin-type" evidence="15">
    <location>
        <begin position="316"/>
        <end position="442"/>
    </location>
</feature>
<gene>
    <name evidence="16" type="ORF">HF521_006049</name>
</gene>
<feature type="compositionally biased region" description="Low complexity" evidence="11">
    <location>
        <begin position="921"/>
        <end position="933"/>
    </location>
</feature>
<dbReference type="InterPro" id="IPR029021">
    <property type="entry name" value="Prot-tyrosine_phosphatase-like"/>
</dbReference>
<feature type="compositionally biased region" description="Polar residues" evidence="11">
    <location>
        <begin position="1252"/>
        <end position="1276"/>
    </location>
</feature>
<feature type="region of interest" description="Disordered" evidence="11">
    <location>
        <begin position="537"/>
        <end position="583"/>
    </location>
</feature>
<comment type="similarity">
    <text evidence="2">Belongs to the PTEN phosphatase protein family.</text>
</comment>
<dbReference type="SMART" id="SM00109">
    <property type="entry name" value="C1"/>
    <property type="match status" value="1"/>
</dbReference>
<dbReference type="SUPFAM" id="SSF49562">
    <property type="entry name" value="C2 domain (Calcium/lipid-binding domain, CaLB)"/>
    <property type="match status" value="1"/>
</dbReference>
<dbReference type="InterPro" id="IPR002219">
    <property type="entry name" value="PKC_DAG/PE"/>
</dbReference>
<dbReference type="SMART" id="SM00252">
    <property type="entry name" value="SH2"/>
    <property type="match status" value="1"/>
</dbReference>
<dbReference type="Proteomes" id="UP000606274">
    <property type="component" value="Unassembled WGS sequence"/>
</dbReference>
<dbReference type="PROSITE" id="PS50081">
    <property type="entry name" value="ZF_DAG_PE_2"/>
    <property type="match status" value="1"/>
</dbReference>
<evidence type="ECO:0000313" key="17">
    <source>
        <dbReference type="Proteomes" id="UP000606274"/>
    </source>
</evidence>
<dbReference type="PROSITE" id="PS00479">
    <property type="entry name" value="ZF_DAG_PE_1"/>
    <property type="match status" value="1"/>
</dbReference>
<evidence type="ECO:0000313" key="16">
    <source>
        <dbReference type="EMBL" id="KAF7695955.1"/>
    </source>
</evidence>
<feature type="compositionally biased region" description="Polar residues" evidence="11">
    <location>
        <begin position="996"/>
        <end position="1027"/>
    </location>
</feature>
<dbReference type="Gene3D" id="3.30.60.20">
    <property type="match status" value="1"/>
</dbReference>
<keyword evidence="9 10" id="KW-0727">SH2 domain</keyword>
<evidence type="ECO:0000256" key="2">
    <source>
        <dbReference type="ARBA" id="ARBA00007881"/>
    </source>
</evidence>
<sequence length="1580" mass="174572">MGCTLCTDCCGDEPEPEVLSGTLNREGTRNRINMRLTKAGKGEPHEFKEKKFKKKRQCGVCKQNIESVGSFCRVCKTATHRKCENKASTPCIPVPSSDLQRRGTASSRHIQHLGSTKSLTYTKPRNTLPRSLSVDRVMDRVMERHYDFDLTYITERIISVFFPPLLDEQRYRLNLKEVAAMLKSKHQDKFLLLNLSEKRHDITRLNPKVHDFGWPDLHAPPLDKICSMCKAMETWLNSDPQHVVVLHCKGNKGKTGVIIAAYMHYSKISAGADQALSTLAMRKFCEDKVSSSLQPSQNRYIYYFGGLLSGAIKMNSSPLFLHQVLIPTIPKFHADGGYLPFLKIYQSMQLVYTSGIYDLQGSTGRKLCVTIEPALLLKGDIMVKCYHRRLQATERDTVFRLQFHTCTIHGAQLWFGKEELDEACSDDRFPPDATVEFVFSSGPEKIKGREYQRNDPAVTVDYNTADQVVRWDSYDNLNLRHEDSQDALDIAHTRGPLDGSLYAQVKKRRAACASSFPSTNGSPGQITDERQGRLLSLSTDSRQSSVPPERLEDSPRRPPPTQQEREELNRLLGGIEGERSIRDRERETAILDDGDSLPPESTRSLRLARSCSCRTGYKSQRCSELHHLANGYCLDHSTPSNNHTGVSSPNMLGLCQHLGGHAHQSLPPPDLLWDRQQGSQHYLHGPSRHVCPYPSQDLCPHPHTLSPSGRLLCRSDEFLPYTQPQHNHPHHPKATGPYHDVMLVDGLLPPPSCQCRDCCLRREDFHALRLDRGEGLHWERDEVSRESGLRRGRGSEVPRRTELHWDREAGLRQGREVSLHWDRDRETELQWEREREAEYWHRRTALSPYVPPGHDPAFTFDPLPQGHPAFPEPSRSHSHAPLDIKYSSGSSSYQTSHQMCPCSPYQPSPSESRGYASGYQSDSTSPLPSSYSSCYIHTDHQQQHYPSNTHSDGSGVPGENVGWRDHITHGSLRRLHREAHGPCSTPSDMSGPPTPVHTSSPLHTQESPSLSVQDQEARSSEISTDSTAHQEKRNPSLQQNLTISGPEPYQSTAHCSPPNQSSTQCSPSQQNTTHSTPVIHTANTNPQDPVPSTHSAPASPSKENEQQSISQPIKDASLTPLSPQPIQNETVASSVSPHSLQHINQIQIPESILAHSNGVPSGSDSETPNLSPSAPVSPQPLGSLNGSCSPEPPVPGFATLGRKLMLGTGSTPSGEPDMTCSASDAYSTSTYSPSDSTASQPPLPEKRRQGTLPGSPNGRSGTLKASTSHSPSGQHHVTFSPMVAAVTVPGGQSDGLAEGETGSRVSVKFVQDSSRFWYKPGISREQAIAALKEKEPGAFLIRDSNSFHGAYGLALKVASPPANLSNHSSKVGDPMEQLVRHFLIETGPRGVKIKGCQNEPHFGSLSALVYQHSITPISLPSALRIPDNDPITENLEVQPVSNMSTAADLLKQGAACNVLYLNSVETESLTGPQAVAKATGVMMSLSPRPLATVVHFKVSTQGITLTDSQRRVFFRRHYPINSVTFSSIDPQDRRVFGFVAKKTGSAVENVCHLFAELDPEQPATAIVNFINKVMLGPQQR</sequence>
<evidence type="ECO:0000256" key="7">
    <source>
        <dbReference type="ARBA" id="ARBA00022912"/>
    </source>
</evidence>
<dbReference type="InterPro" id="IPR000980">
    <property type="entry name" value="SH2"/>
</dbReference>
<keyword evidence="17" id="KW-1185">Reference proteome</keyword>
<dbReference type="SMART" id="SM00404">
    <property type="entry name" value="PTPc_motif"/>
    <property type="match status" value="1"/>
</dbReference>
<evidence type="ECO:0000256" key="8">
    <source>
        <dbReference type="ARBA" id="ARBA00022949"/>
    </source>
</evidence>
<evidence type="ECO:0000259" key="12">
    <source>
        <dbReference type="PROSITE" id="PS50001"/>
    </source>
</evidence>
<reference evidence="16" key="1">
    <citation type="submission" date="2020-08" db="EMBL/GenBank/DDBJ databases">
        <title>Chromosome-level assembly of Southern catfish (Silurus meridionalis) provides insights into visual adaptation to the nocturnal and benthic lifestyles.</title>
        <authorList>
            <person name="Zhang Y."/>
            <person name="Wang D."/>
            <person name="Peng Z."/>
        </authorList>
    </citation>
    <scope>NUCLEOTIDE SEQUENCE</scope>
    <source>
        <strain evidence="16">SWU-2019-XX</strain>
        <tissue evidence="16">Muscle</tissue>
    </source>
</reference>
<accession>A0A8T0AW49</accession>
<feature type="compositionally biased region" description="Polar residues" evidence="11">
    <location>
        <begin position="943"/>
        <end position="952"/>
    </location>
</feature>
<keyword evidence="3" id="KW-0597">Phosphoprotein</keyword>
<evidence type="ECO:0000256" key="1">
    <source>
        <dbReference type="ARBA" id="ARBA00004246"/>
    </source>
</evidence>
<evidence type="ECO:0000259" key="14">
    <source>
        <dbReference type="PROSITE" id="PS51181"/>
    </source>
</evidence>
<dbReference type="SUPFAM" id="SSF55550">
    <property type="entry name" value="SH2 domain"/>
    <property type="match status" value="1"/>
</dbReference>
<feature type="compositionally biased region" description="Low complexity" evidence="11">
    <location>
        <begin position="1221"/>
        <end position="1239"/>
    </location>
</feature>
<dbReference type="Pfam" id="PF10409">
    <property type="entry name" value="PTEN_C2"/>
    <property type="match status" value="1"/>
</dbReference>
<protein>
    <recommendedName>
        <fullName evidence="18">Tensin-2-like</fullName>
    </recommendedName>
</protein>
<proteinExistence type="inferred from homology"/>
<dbReference type="EMBL" id="JABFDY010000016">
    <property type="protein sequence ID" value="KAF7695955.1"/>
    <property type="molecule type" value="Genomic_DNA"/>
</dbReference>
<name>A0A8T0AW49_SILME</name>
<dbReference type="Gene3D" id="2.30.29.30">
    <property type="entry name" value="Pleckstrin-homology domain (PH domain)/Phosphotyrosine-binding domain (PTB)"/>
    <property type="match status" value="1"/>
</dbReference>
<evidence type="ECO:0000259" key="13">
    <source>
        <dbReference type="PROSITE" id="PS50081"/>
    </source>
</evidence>
<dbReference type="InterPro" id="IPR046349">
    <property type="entry name" value="C1-like_sf"/>
</dbReference>
<evidence type="ECO:0000256" key="11">
    <source>
        <dbReference type="SAM" id="MobiDB-lite"/>
    </source>
</evidence>
<dbReference type="GO" id="GO:0005925">
    <property type="term" value="C:focal adhesion"/>
    <property type="evidence" value="ECO:0007669"/>
    <property type="project" value="UniProtKB-SubCell"/>
</dbReference>
<dbReference type="Gene3D" id="3.30.505.10">
    <property type="entry name" value="SH2 domain"/>
    <property type="match status" value="1"/>
</dbReference>
<keyword evidence="5" id="KW-0378">Hydrolase</keyword>
<dbReference type="SMART" id="SM00462">
    <property type="entry name" value="PTB"/>
    <property type="match status" value="1"/>
</dbReference>
<comment type="subcellular location">
    <subcellularLocation>
        <location evidence="1">Cell junction</location>
        <location evidence="1">Focal adhesion</location>
    </subcellularLocation>
</comment>
<evidence type="ECO:0000256" key="5">
    <source>
        <dbReference type="ARBA" id="ARBA00022801"/>
    </source>
</evidence>
<dbReference type="Pfam" id="PF00017">
    <property type="entry name" value="SH2"/>
    <property type="match status" value="1"/>
</dbReference>
<feature type="region of interest" description="Disordered" evidence="11">
    <location>
        <begin position="1154"/>
        <end position="1276"/>
    </location>
</feature>
<dbReference type="SUPFAM" id="SSF57889">
    <property type="entry name" value="Cysteine-rich domain"/>
    <property type="match status" value="1"/>
</dbReference>
<dbReference type="InterPro" id="IPR051484">
    <property type="entry name" value="Tensin_PTEN_phosphatase"/>
</dbReference>
<dbReference type="PROSITE" id="PS50001">
    <property type="entry name" value="SH2"/>
    <property type="match status" value="1"/>
</dbReference>
<dbReference type="CDD" id="cd09927">
    <property type="entry name" value="SH2_Tensin_like"/>
    <property type="match status" value="1"/>
</dbReference>
<dbReference type="GO" id="GO:0004725">
    <property type="term" value="F:protein tyrosine phosphatase activity"/>
    <property type="evidence" value="ECO:0007669"/>
    <property type="project" value="TreeGrafter"/>
</dbReference>
<dbReference type="GO" id="GO:0046872">
    <property type="term" value="F:metal ion binding"/>
    <property type="evidence" value="ECO:0007669"/>
    <property type="project" value="UniProtKB-KW"/>
</dbReference>
<evidence type="ECO:0000259" key="15">
    <source>
        <dbReference type="PROSITE" id="PS51182"/>
    </source>
</evidence>
<evidence type="ECO:0000256" key="3">
    <source>
        <dbReference type="ARBA" id="ARBA00022553"/>
    </source>
</evidence>
<dbReference type="InterPro" id="IPR013625">
    <property type="entry name" value="PTB"/>
</dbReference>
<dbReference type="SUPFAM" id="SSF52799">
    <property type="entry name" value="(Phosphotyrosine protein) phosphatases II"/>
    <property type="match status" value="1"/>
</dbReference>
<keyword evidence="6" id="KW-0862">Zinc</keyword>
<feature type="domain" description="Phosphatase tensin-type" evidence="14">
    <location>
        <begin position="139"/>
        <end position="311"/>
    </location>
</feature>
<dbReference type="CDD" id="cd14562">
    <property type="entry name" value="PTP_tensin-2"/>
    <property type="match status" value="1"/>
</dbReference>
<evidence type="ECO:0008006" key="18">
    <source>
        <dbReference type="Google" id="ProtNLM"/>
    </source>
</evidence>
<feature type="domain" description="Phorbol-ester/DAG-type" evidence="13">
    <location>
        <begin position="44"/>
        <end position="91"/>
    </location>
</feature>
<dbReference type="Gene3D" id="2.60.40.1110">
    <property type="match status" value="1"/>
</dbReference>
<feature type="compositionally biased region" description="Polar residues" evidence="11">
    <location>
        <begin position="1035"/>
        <end position="1098"/>
    </location>
</feature>
<keyword evidence="8" id="KW-0965">Cell junction</keyword>
<dbReference type="PROSITE" id="PS51182">
    <property type="entry name" value="C2_TENSIN"/>
    <property type="match status" value="1"/>
</dbReference>
<dbReference type="FunFam" id="3.90.190.10:FF:000010">
    <property type="entry name" value="tensin-1 isoform X2"/>
    <property type="match status" value="1"/>
</dbReference>
<dbReference type="InterPro" id="IPR036860">
    <property type="entry name" value="SH2_dom_sf"/>
</dbReference>
<dbReference type="InterPro" id="IPR035892">
    <property type="entry name" value="C2_domain_sf"/>
</dbReference>
<dbReference type="PANTHER" id="PTHR45734">
    <property type="entry name" value="TENSIN"/>
    <property type="match status" value="1"/>
</dbReference>
<feature type="domain" description="SH2" evidence="12">
    <location>
        <begin position="1317"/>
        <end position="1427"/>
    </location>
</feature>
<dbReference type="InterPro" id="IPR014020">
    <property type="entry name" value="Tensin_C2-dom"/>
</dbReference>
<evidence type="ECO:0000256" key="6">
    <source>
        <dbReference type="ARBA" id="ARBA00022833"/>
    </source>
</evidence>
<evidence type="ECO:0000256" key="9">
    <source>
        <dbReference type="ARBA" id="ARBA00022999"/>
    </source>
</evidence>
<dbReference type="Pfam" id="PF08416">
    <property type="entry name" value="PTB"/>
    <property type="match status" value="1"/>
</dbReference>
<dbReference type="InterPro" id="IPR006020">
    <property type="entry name" value="PTB/PI_dom"/>
</dbReference>
<evidence type="ECO:0000256" key="4">
    <source>
        <dbReference type="ARBA" id="ARBA00022723"/>
    </source>
</evidence>
<organism evidence="16 17">
    <name type="scientific">Silurus meridionalis</name>
    <name type="common">Southern catfish</name>
    <name type="synonym">Silurus soldatovi meridionalis</name>
    <dbReference type="NCBI Taxonomy" id="175797"/>
    <lineage>
        <taxon>Eukaryota</taxon>
        <taxon>Metazoa</taxon>
        <taxon>Chordata</taxon>
        <taxon>Craniata</taxon>
        <taxon>Vertebrata</taxon>
        <taxon>Euteleostomi</taxon>
        <taxon>Actinopterygii</taxon>
        <taxon>Neopterygii</taxon>
        <taxon>Teleostei</taxon>
        <taxon>Ostariophysi</taxon>
        <taxon>Siluriformes</taxon>
        <taxon>Siluridae</taxon>
        <taxon>Silurus</taxon>
    </lineage>
</organism>
<dbReference type="SUPFAM" id="SSF50729">
    <property type="entry name" value="PH domain-like"/>
    <property type="match status" value="1"/>
</dbReference>
<dbReference type="Gene3D" id="3.90.190.10">
    <property type="entry name" value="Protein tyrosine phosphatase superfamily"/>
    <property type="match status" value="1"/>
</dbReference>
<dbReference type="PANTHER" id="PTHR45734:SF1">
    <property type="entry name" value="TENSIN-2"/>
    <property type="match status" value="1"/>
</dbReference>
<keyword evidence="7" id="KW-0904">Protein phosphatase</keyword>
<keyword evidence="4" id="KW-0479">Metal-binding</keyword>
<evidence type="ECO:0000256" key="10">
    <source>
        <dbReference type="PROSITE-ProRule" id="PRU00191"/>
    </source>
</evidence>
<comment type="caution">
    <text evidence="16">The sequence shown here is derived from an EMBL/GenBank/DDBJ whole genome shotgun (WGS) entry which is preliminary data.</text>
</comment>
<feature type="compositionally biased region" description="Polar residues" evidence="11">
    <location>
        <begin position="537"/>
        <end position="546"/>
    </location>
</feature>
<dbReference type="PROSITE" id="PS51181">
    <property type="entry name" value="PPASE_TENSIN"/>
    <property type="match status" value="1"/>
</dbReference>
<dbReference type="InterPro" id="IPR029023">
    <property type="entry name" value="Tensin_phosphatase"/>
</dbReference>
<dbReference type="InterPro" id="IPR003595">
    <property type="entry name" value="Tyr_Pase_cat"/>
</dbReference>
<feature type="region of interest" description="Disordered" evidence="11">
    <location>
        <begin position="853"/>
        <end position="1110"/>
    </location>
</feature>
<dbReference type="SMART" id="SM01326">
    <property type="entry name" value="PTEN_C2"/>
    <property type="match status" value="1"/>
</dbReference>